<organism evidence="1">
    <name type="scientific">hydrothermal vent metagenome</name>
    <dbReference type="NCBI Taxonomy" id="652676"/>
    <lineage>
        <taxon>unclassified sequences</taxon>
        <taxon>metagenomes</taxon>
        <taxon>ecological metagenomes</taxon>
    </lineage>
</organism>
<dbReference type="SUPFAM" id="SSF53756">
    <property type="entry name" value="UDP-Glycosyltransferase/glycogen phosphorylase"/>
    <property type="match status" value="1"/>
</dbReference>
<dbReference type="EMBL" id="UOEV01000088">
    <property type="protein sequence ID" value="VAW33214.1"/>
    <property type="molecule type" value="Genomic_DNA"/>
</dbReference>
<proteinExistence type="predicted"/>
<name>A0A3B0VNJ9_9ZZZZ</name>
<gene>
    <name evidence="1" type="ORF">MNBD_CPR01-313</name>
</gene>
<accession>A0A3B0VNJ9</accession>
<protein>
    <recommendedName>
        <fullName evidence="2">Glycosyltransferase subfamily 4-like N-terminal domain-containing protein</fullName>
    </recommendedName>
</protein>
<dbReference type="AlphaFoldDB" id="A0A3B0VNJ9"/>
<feature type="non-terminal residue" evidence="1">
    <location>
        <position position="197"/>
    </location>
</feature>
<reference evidence="1" key="1">
    <citation type="submission" date="2018-06" db="EMBL/GenBank/DDBJ databases">
        <authorList>
            <person name="Zhirakovskaya E."/>
        </authorList>
    </citation>
    <scope>NUCLEOTIDE SEQUENCE</scope>
</reference>
<sequence length="197" mass="22690">MTFLQNKNNAKLLIVTQTIDENDPVLGFFVRWVEEFAKHAESVEVICLNLGKSDLPKNVRVHSLGKERVSGADNTGNIEQAQSTAPSFARRCALRATYAIRFIRLVWRLRNNYDTVFVHMNPEYFVLAGKLWRLMRKRTALWYTHKSVDLKLRIAVLFANIVFTASPESFRLKSNKVHVVGHGIDLEHFTQKTHNIP</sequence>
<dbReference type="Gene3D" id="3.40.50.2000">
    <property type="entry name" value="Glycogen Phosphorylase B"/>
    <property type="match status" value="1"/>
</dbReference>
<evidence type="ECO:0008006" key="2">
    <source>
        <dbReference type="Google" id="ProtNLM"/>
    </source>
</evidence>
<evidence type="ECO:0000313" key="1">
    <source>
        <dbReference type="EMBL" id="VAW33214.1"/>
    </source>
</evidence>